<dbReference type="InterPro" id="IPR000182">
    <property type="entry name" value="GNAT_dom"/>
</dbReference>
<accession>A0ABM6Y062</accession>
<keyword evidence="1" id="KW-0808">Transferase</keyword>
<proteinExistence type="predicted"/>
<keyword evidence="2" id="KW-0012">Acyltransferase</keyword>
<feature type="domain" description="N-acetyltransferase" evidence="3">
    <location>
        <begin position="6"/>
        <end position="152"/>
    </location>
</feature>
<dbReference type="CDD" id="cd04301">
    <property type="entry name" value="NAT_SF"/>
    <property type="match status" value="1"/>
</dbReference>
<name>A0ABM6Y062_9PROT</name>
<dbReference type="Gene3D" id="3.40.630.30">
    <property type="match status" value="1"/>
</dbReference>
<dbReference type="Proteomes" id="UP000256971">
    <property type="component" value="Chromosome"/>
</dbReference>
<organism evidence="4 5">
    <name type="scientific">Thalassospira indica</name>
    <dbReference type="NCBI Taxonomy" id="1891279"/>
    <lineage>
        <taxon>Bacteria</taxon>
        <taxon>Pseudomonadati</taxon>
        <taxon>Pseudomonadota</taxon>
        <taxon>Alphaproteobacteria</taxon>
        <taxon>Rhodospirillales</taxon>
        <taxon>Thalassospiraceae</taxon>
        <taxon>Thalassospira</taxon>
    </lineage>
</organism>
<dbReference type="PANTHER" id="PTHR43877">
    <property type="entry name" value="AMINOALKYLPHOSPHONATE N-ACETYLTRANSFERASE-RELATED-RELATED"/>
    <property type="match status" value="1"/>
</dbReference>
<dbReference type="Pfam" id="PF00583">
    <property type="entry name" value="Acetyltransf_1"/>
    <property type="match status" value="1"/>
</dbReference>
<dbReference type="SUPFAM" id="SSF55729">
    <property type="entry name" value="Acyl-CoA N-acyltransferases (Nat)"/>
    <property type="match status" value="1"/>
</dbReference>
<evidence type="ECO:0000313" key="4">
    <source>
        <dbReference type="EMBL" id="AXO15327.1"/>
    </source>
</evidence>
<keyword evidence="5" id="KW-1185">Reference proteome</keyword>
<dbReference type="EMBL" id="CP031555">
    <property type="protein sequence ID" value="AXO15327.1"/>
    <property type="molecule type" value="Genomic_DNA"/>
</dbReference>
<dbReference type="InterPro" id="IPR050832">
    <property type="entry name" value="Bact_Acetyltransf"/>
</dbReference>
<protein>
    <submittedName>
        <fullName evidence="4">GNAT family N-acetyltransferase</fullName>
    </submittedName>
</protein>
<evidence type="ECO:0000313" key="5">
    <source>
        <dbReference type="Proteomes" id="UP000256971"/>
    </source>
</evidence>
<evidence type="ECO:0000256" key="1">
    <source>
        <dbReference type="ARBA" id="ARBA00022679"/>
    </source>
</evidence>
<sequence length="152" mass="17086">MNTDNIEIRPATRDDRDAWEGLFRDYMVFYGCVDSESALDTTWGWIIDPDGPMECLLAVKDGQVVGLAQYRAVPETLTGSWFGHLDDLFVAPEARGAGVANSLMTKLGEVARDRGWFKLTWITAEDNATARRLYDQIANASDWVVYEQMLAD</sequence>
<gene>
    <name evidence="4" type="ORF">DY252_14680</name>
</gene>
<dbReference type="PROSITE" id="PS51186">
    <property type="entry name" value="GNAT"/>
    <property type="match status" value="1"/>
</dbReference>
<evidence type="ECO:0000259" key="3">
    <source>
        <dbReference type="PROSITE" id="PS51186"/>
    </source>
</evidence>
<dbReference type="InterPro" id="IPR016181">
    <property type="entry name" value="Acyl_CoA_acyltransferase"/>
</dbReference>
<evidence type="ECO:0000256" key="2">
    <source>
        <dbReference type="ARBA" id="ARBA00023315"/>
    </source>
</evidence>
<dbReference type="RefSeq" id="WP_082923558.1">
    <property type="nucleotide sequence ID" value="NZ_CP031555.1"/>
</dbReference>
<dbReference type="PANTHER" id="PTHR43877:SF2">
    <property type="entry name" value="AMINOALKYLPHOSPHONATE N-ACETYLTRANSFERASE-RELATED"/>
    <property type="match status" value="1"/>
</dbReference>
<reference evidence="4 5" key="1">
    <citation type="submission" date="2018-08" db="EMBL/GenBank/DDBJ databases">
        <title>Complete genome sequence of type strain Thalassospira indica MCCC 1A01103T, isolated from isolated from deep seawater of the Indian Ocean.</title>
        <authorList>
            <person name="Liu Y."/>
        </authorList>
    </citation>
    <scope>NUCLEOTIDE SEQUENCE [LARGE SCALE GENOMIC DNA]</scope>
    <source>
        <strain evidence="4 5">PB8BT</strain>
    </source>
</reference>